<comment type="similarity">
    <text evidence="1">Belongs to the thioredoxin family. DsbA subfamily.</text>
</comment>
<dbReference type="InterPro" id="IPR013766">
    <property type="entry name" value="Thioredoxin_domain"/>
</dbReference>
<evidence type="ECO:0000259" key="6">
    <source>
        <dbReference type="PROSITE" id="PS51352"/>
    </source>
</evidence>
<gene>
    <name evidence="7" type="ORF">A2172_04825</name>
</gene>
<dbReference type="InterPro" id="IPR036249">
    <property type="entry name" value="Thioredoxin-like_sf"/>
</dbReference>
<dbReference type="PANTHER" id="PTHR13887">
    <property type="entry name" value="GLUTATHIONE S-TRANSFERASE KAPPA"/>
    <property type="match status" value="1"/>
</dbReference>
<dbReference type="PROSITE" id="PS51352">
    <property type="entry name" value="THIOREDOXIN_2"/>
    <property type="match status" value="1"/>
</dbReference>
<dbReference type="AlphaFoldDB" id="A0A1G1W7D9"/>
<reference evidence="7 8" key="1">
    <citation type="journal article" date="2016" name="Nat. Commun.">
        <title>Thousands of microbial genomes shed light on interconnected biogeochemical processes in an aquifer system.</title>
        <authorList>
            <person name="Anantharaman K."/>
            <person name="Brown C.T."/>
            <person name="Hug L.A."/>
            <person name="Sharon I."/>
            <person name="Castelle C.J."/>
            <person name="Probst A.J."/>
            <person name="Thomas B.C."/>
            <person name="Singh A."/>
            <person name="Wilkins M.J."/>
            <person name="Karaoz U."/>
            <person name="Brodie E.L."/>
            <person name="Williams K.H."/>
            <person name="Hubbard S.S."/>
            <person name="Banfield J.F."/>
        </authorList>
    </citation>
    <scope>NUCLEOTIDE SEQUENCE [LARGE SCALE GENOMIC DNA]</scope>
</reference>
<evidence type="ECO:0000313" key="7">
    <source>
        <dbReference type="EMBL" id="OGY23524.1"/>
    </source>
</evidence>
<evidence type="ECO:0000256" key="5">
    <source>
        <dbReference type="ARBA" id="ARBA00023284"/>
    </source>
</evidence>
<dbReference type="Gene3D" id="3.40.30.10">
    <property type="entry name" value="Glutaredoxin"/>
    <property type="match status" value="1"/>
</dbReference>
<evidence type="ECO:0000313" key="8">
    <source>
        <dbReference type="Proteomes" id="UP000176631"/>
    </source>
</evidence>
<keyword evidence="3" id="KW-0560">Oxidoreductase</keyword>
<protein>
    <recommendedName>
        <fullName evidence="6">Thioredoxin domain-containing protein</fullName>
    </recommendedName>
</protein>
<evidence type="ECO:0000256" key="1">
    <source>
        <dbReference type="ARBA" id="ARBA00005791"/>
    </source>
</evidence>
<keyword evidence="5" id="KW-0676">Redox-active center</keyword>
<name>A0A1G1W7D9_9BACT</name>
<sequence length="162" mass="18107">MLGAKDAKVTIVEFSDFQCSHCARVYSVISQVLDSYEESQVRFVFRNFPLGGNQYSIDAAVAAEAAGKQGKYWDYCGLIYENQTKLDRESLISYAKELDLNIDEFEKAMESKTSKDAVLMDVSDGEKLGVAATPTFFINGVKHEGALSFDQFKEIIDSELKK</sequence>
<feature type="domain" description="Thioredoxin" evidence="6">
    <location>
        <begin position="1"/>
        <end position="161"/>
    </location>
</feature>
<dbReference type="Proteomes" id="UP000176631">
    <property type="component" value="Unassembled WGS sequence"/>
</dbReference>
<dbReference type="InterPro" id="IPR012336">
    <property type="entry name" value="Thioredoxin-like_fold"/>
</dbReference>
<dbReference type="STRING" id="1802593.A2172_04825"/>
<organism evidence="7 8">
    <name type="scientific">Candidatus Woykebacteria bacterium RBG_13_40_15</name>
    <dbReference type="NCBI Taxonomy" id="1802593"/>
    <lineage>
        <taxon>Bacteria</taxon>
        <taxon>Candidatus Woykeibacteriota</taxon>
    </lineage>
</organism>
<dbReference type="EMBL" id="MHCP01000025">
    <property type="protein sequence ID" value="OGY23524.1"/>
    <property type="molecule type" value="Genomic_DNA"/>
</dbReference>
<accession>A0A1G1W7D9</accession>
<proteinExistence type="inferred from homology"/>
<dbReference type="PANTHER" id="PTHR13887:SF14">
    <property type="entry name" value="DISULFIDE BOND FORMATION PROTEIN D"/>
    <property type="match status" value="1"/>
</dbReference>
<comment type="caution">
    <text evidence="7">The sequence shown here is derived from an EMBL/GenBank/DDBJ whole genome shotgun (WGS) entry which is preliminary data.</text>
</comment>
<keyword evidence="2" id="KW-0732">Signal</keyword>
<evidence type="ECO:0000256" key="2">
    <source>
        <dbReference type="ARBA" id="ARBA00022729"/>
    </source>
</evidence>
<evidence type="ECO:0000256" key="4">
    <source>
        <dbReference type="ARBA" id="ARBA00023157"/>
    </source>
</evidence>
<dbReference type="SUPFAM" id="SSF52833">
    <property type="entry name" value="Thioredoxin-like"/>
    <property type="match status" value="1"/>
</dbReference>
<dbReference type="GO" id="GO:0016491">
    <property type="term" value="F:oxidoreductase activity"/>
    <property type="evidence" value="ECO:0007669"/>
    <property type="project" value="UniProtKB-KW"/>
</dbReference>
<keyword evidence="4" id="KW-1015">Disulfide bond</keyword>
<dbReference type="Pfam" id="PF13462">
    <property type="entry name" value="Thioredoxin_4"/>
    <property type="match status" value="1"/>
</dbReference>
<evidence type="ECO:0000256" key="3">
    <source>
        <dbReference type="ARBA" id="ARBA00023002"/>
    </source>
</evidence>